<keyword evidence="1" id="KW-0560">Oxidoreductase</keyword>
<evidence type="ECO:0000313" key="3">
    <source>
        <dbReference type="EMBL" id="KUM84054.1"/>
    </source>
</evidence>
<dbReference type="PANTHER" id="PTHR43476:SF3">
    <property type="entry name" value="FAD-BINDING MONOOXYGENASE"/>
    <property type="match status" value="1"/>
</dbReference>
<evidence type="ECO:0000313" key="4">
    <source>
        <dbReference type="Proteomes" id="UP000053039"/>
    </source>
</evidence>
<dbReference type="SUPFAM" id="SSF51905">
    <property type="entry name" value="FAD/NAD(P)-binding domain"/>
    <property type="match status" value="1"/>
</dbReference>
<comment type="caution">
    <text evidence="3">The sequence shown here is derived from an EMBL/GenBank/DDBJ whole genome shotgun (WGS) entry which is preliminary data.</text>
</comment>
<dbReference type="OrthoDB" id="8670884at2"/>
<dbReference type="GO" id="GO:0071949">
    <property type="term" value="F:FAD binding"/>
    <property type="evidence" value="ECO:0007669"/>
    <property type="project" value="InterPro"/>
</dbReference>
<dbReference type="Gene3D" id="3.30.70.2450">
    <property type="match status" value="1"/>
</dbReference>
<dbReference type="GO" id="GO:0008688">
    <property type="term" value="F:3-(3-hydroxyphenyl)propionate hydroxylase activity"/>
    <property type="evidence" value="ECO:0007669"/>
    <property type="project" value="TreeGrafter"/>
</dbReference>
<accession>A0A101N051</accession>
<dbReference type="PRINTS" id="PR00420">
    <property type="entry name" value="RNGMNOXGNASE"/>
</dbReference>
<dbReference type="NCBIfam" id="NF004829">
    <property type="entry name" value="PRK06183.1-3"/>
    <property type="match status" value="1"/>
</dbReference>
<dbReference type="RefSeq" id="WP_037941104.1">
    <property type="nucleotide sequence ID" value="NZ_JBIBHV010000006.1"/>
</dbReference>
<evidence type="ECO:0000259" key="2">
    <source>
        <dbReference type="Pfam" id="PF01494"/>
    </source>
</evidence>
<dbReference type="InterPro" id="IPR050631">
    <property type="entry name" value="PheA/TfdB_FAD_monoxygenase"/>
</dbReference>
<evidence type="ECO:0000256" key="1">
    <source>
        <dbReference type="ARBA" id="ARBA00023002"/>
    </source>
</evidence>
<dbReference type="PANTHER" id="PTHR43476">
    <property type="entry name" value="3-(3-HYDROXY-PHENYL)PROPIONATE/3-HYDROXYCINNAMIC ACID HYDROXYLASE"/>
    <property type="match status" value="1"/>
</dbReference>
<feature type="domain" description="FAD-binding" evidence="2">
    <location>
        <begin position="6"/>
        <end position="351"/>
    </location>
</feature>
<gene>
    <name evidence="3" type="ORF">AQI94_33270</name>
</gene>
<dbReference type="GO" id="GO:0019622">
    <property type="term" value="P:3-(3-hydroxy)phenylpropionate catabolic process"/>
    <property type="evidence" value="ECO:0007669"/>
    <property type="project" value="TreeGrafter"/>
</dbReference>
<dbReference type="Pfam" id="PF01494">
    <property type="entry name" value="FAD_binding_3"/>
    <property type="match status" value="1"/>
</dbReference>
<proteinExistence type="predicted"/>
<sequence length="536" mass="57141">MTPLYDIAVVGYGPTGLTAASLLGRLGHSVVVVERWPALYGLPRLTHIDDETARTIQAAGDADEALRDSSMCDYVWVNGKGETLVTIPAHPDGPMGYPSHISMYQPDVENAIDKRLRGYGTVDVRQGWAVTGLDQDDDGVTLSLGGWNADECRADGPHEQVRARYVIAADGSRSKVRELLGVQRQDFGFNELWMNVDTEWLRPQPPEFAHGTQYCDPARGHMTINIGTTRQRFEFALLPSETREEMTAPEAAWRLLGEHHGLGPDDLRITRQLVYGFEARIATRWRTGRVFLTGDAAHTMPPYLGQGACSGVRDATNLAWKLHLVLAGQAPDTLLDTYESERRPHVTALTHAAIGLGEVANTHDAEAAAARDAAFFAGEVPPPPPFPPLGEGVLRQGAGAPAGTLTPQGRIRLPDGRTGRFDDLTGYGFTLVAAEDPTAALGPGRLARLESLGCAVVALDRVDDLDGRHREYLQLLGAVAYLARPDFVLFGAATDSADLGRLVDDLDAALAGAGGAAGRVGAAKAAGAAGVAGAAV</sequence>
<dbReference type="AlphaFoldDB" id="A0A101N051"/>
<dbReference type="InterPro" id="IPR036188">
    <property type="entry name" value="FAD/NAD-bd_sf"/>
</dbReference>
<dbReference type="InterPro" id="IPR002938">
    <property type="entry name" value="FAD-bd"/>
</dbReference>
<dbReference type="Gene3D" id="3.50.50.60">
    <property type="entry name" value="FAD/NAD(P)-binding domain"/>
    <property type="match status" value="1"/>
</dbReference>
<organism evidence="3 4">
    <name type="scientific">Streptomyces pseudovenezuelae</name>
    <dbReference type="NCBI Taxonomy" id="67350"/>
    <lineage>
        <taxon>Bacteria</taxon>
        <taxon>Bacillati</taxon>
        <taxon>Actinomycetota</taxon>
        <taxon>Actinomycetes</taxon>
        <taxon>Kitasatosporales</taxon>
        <taxon>Streptomycetaceae</taxon>
        <taxon>Streptomyces</taxon>
        <taxon>Streptomyces aurantiacus group</taxon>
    </lineage>
</organism>
<dbReference type="EMBL" id="LMWM01000039">
    <property type="protein sequence ID" value="KUM84054.1"/>
    <property type="molecule type" value="Genomic_DNA"/>
</dbReference>
<name>A0A101N051_9ACTN</name>
<reference evidence="3 4" key="1">
    <citation type="submission" date="2015-10" db="EMBL/GenBank/DDBJ databases">
        <title>Draft genome sequence of Streptomyces pseudovenezuelae DSM 40212, type strain for the species Streptomyces pseudovenezuelae.</title>
        <authorList>
            <person name="Ruckert C."/>
            <person name="Winkler A."/>
            <person name="Kalinowski J."/>
            <person name="Kampfer P."/>
            <person name="Glaeser S."/>
        </authorList>
    </citation>
    <scope>NUCLEOTIDE SEQUENCE [LARGE SCALE GENOMIC DNA]</scope>
    <source>
        <strain evidence="3 4">DSM 40212</strain>
    </source>
</reference>
<dbReference type="Proteomes" id="UP000053039">
    <property type="component" value="Unassembled WGS sequence"/>
</dbReference>
<protein>
    <submittedName>
        <fullName evidence="3">3-(3-hydroxyphenyl)propionate hydroxylase</fullName>
    </submittedName>
</protein>